<keyword evidence="4" id="KW-1185">Reference proteome</keyword>
<name>A0AAE1W087_9LAMI</name>
<reference evidence="3" key="2">
    <citation type="journal article" date="2024" name="Plant">
        <title>Genomic evolution and insights into agronomic trait innovations of Sesamum species.</title>
        <authorList>
            <person name="Miao H."/>
            <person name="Wang L."/>
            <person name="Qu L."/>
            <person name="Liu H."/>
            <person name="Sun Y."/>
            <person name="Le M."/>
            <person name="Wang Q."/>
            <person name="Wei S."/>
            <person name="Zheng Y."/>
            <person name="Lin W."/>
            <person name="Duan Y."/>
            <person name="Cao H."/>
            <person name="Xiong S."/>
            <person name="Wang X."/>
            <person name="Wei L."/>
            <person name="Li C."/>
            <person name="Ma Q."/>
            <person name="Ju M."/>
            <person name="Zhao R."/>
            <person name="Li G."/>
            <person name="Mu C."/>
            <person name="Tian Q."/>
            <person name="Mei H."/>
            <person name="Zhang T."/>
            <person name="Gao T."/>
            <person name="Zhang H."/>
        </authorList>
    </citation>
    <scope>NUCLEOTIDE SEQUENCE</scope>
    <source>
        <strain evidence="3">K16</strain>
    </source>
</reference>
<organism evidence="3 4">
    <name type="scientific">Sesamum angolense</name>
    <dbReference type="NCBI Taxonomy" id="2727404"/>
    <lineage>
        <taxon>Eukaryota</taxon>
        <taxon>Viridiplantae</taxon>
        <taxon>Streptophyta</taxon>
        <taxon>Embryophyta</taxon>
        <taxon>Tracheophyta</taxon>
        <taxon>Spermatophyta</taxon>
        <taxon>Magnoliopsida</taxon>
        <taxon>eudicotyledons</taxon>
        <taxon>Gunneridae</taxon>
        <taxon>Pentapetalae</taxon>
        <taxon>asterids</taxon>
        <taxon>lamiids</taxon>
        <taxon>Lamiales</taxon>
        <taxon>Pedaliaceae</taxon>
        <taxon>Sesamum</taxon>
    </lineage>
</organism>
<feature type="domain" description="Reverse transcriptase" evidence="2">
    <location>
        <begin position="350"/>
        <end position="432"/>
    </location>
</feature>
<comment type="caution">
    <text evidence="3">The sequence shown here is derived from an EMBL/GenBank/DDBJ whole genome shotgun (WGS) entry which is preliminary data.</text>
</comment>
<feature type="compositionally biased region" description="Basic and acidic residues" evidence="1">
    <location>
        <begin position="65"/>
        <end position="79"/>
    </location>
</feature>
<dbReference type="InterPro" id="IPR043502">
    <property type="entry name" value="DNA/RNA_pol_sf"/>
</dbReference>
<evidence type="ECO:0000259" key="2">
    <source>
        <dbReference type="Pfam" id="PF00078"/>
    </source>
</evidence>
<feature type="region of interest" description="Disordered" evidence="1">
    <location>
        <begin position="1"/>
        <end position="24"/>
    </location>
</feature>
<protein>
    <recommendedName>
        <fullName evidence="2">Reverse transcriptase domain-containing protein</fullName>
    </recommendedName>
</protein>
<evidence type="ECO:0000256" key="1">
    <source>
        <dbReference type="SAM" id="MobiDB-lite"/>
    </source>
</evidence>
<dbReference type="SUPFAM" id="SSF56219">
    <property type="entry name" value="DNase I-like"/>
    <property type="match status" value="1"/>
</dbReference>
<dbReference type="EMBL" id="JACGWL010000512">
    <property type="protein sequence ID" value="KAK4383816.1"/>
    <property type="molecule type" value="Genomic_DNA"/>
</dbReference>
<dbReference type="InterPro" id="IPR036691">
    <property type="entry name" value="Endo/exonu/phosph_ase_sf"/>
</dbReference>
<evidence type="ECO:0000313" key="4">
    <source>
        <dbReference type="Proteomes" id="UP001289374"/>
    </source>
</evidence>
<dbReference type="PANTHER" id="PTHR46890:SF48">
    <property type="entry name" value="RNA-DIRECTED DNA POLYMERASE"/>
    <property type="match status" value="1"/>
</dbReference>
<dbReference type="InterPro" id="IPR000477">
    <property type="entry name" value="RT_dom"/>
</dbReference>
<feature type="region of interest" description="Disordered" evidence="1">
    <location>
        <begin position="43"/>
        <end position="79"/>
    </location>
</feature>
<evidence type="ECO:0000313" key="3">
    <source>
        <dbReference type="EMBL" id="KAK4383816.1"/>
    </source>
</evidence>
<dbReference type="Proteomes" id="UP001289374">
    <property type="component" value="Unassembled WGS sequence"/>
</dbReference>
<dbReference type="CDD" id="cd01650">
    <property type="entry name" value="RT_nLTR_like"/>
    <property type="match status" value="1"/>
</dbReference>
<gene>
    <name evidence="3" type="ORF">Sango_3116700</name>
</gene>
<dbReference type="PANTHER" id="PTHR46890">
    <property type="entry name" value="NON-LTR RETROLELEMENT REVERSE TRANSCRIPTASE-LIKE PROTEIN-RELATED"/>
    <property type="match status" value="1"/>
</dbReference>
<dbReference type="SUPFAM" id="SSF56672">
    <property type="entry name" value="DNA/RNA polymerases"/>
    <property type="match status" value="1"/>
</dbReference>
<dbReference type="AlphaFoldDB" id="A0AAE1W087"/>
<dbReference type="Pfam" id="PF00078">
    <property type="entry name" value="RVT_1"/>
    <property type="match status" value="1"/>
</dbReference>
<accession>A0AAE1W087</accession>
<dbReference type="InterPro" id="IPR052343">
    <property type="entry name" value="Retrotransposon-Effector_Assoc"/>
</dbReference>
<proteinExistence type="predicted"/>
<reference evidence="3" key="1">
    <citation type="submission" date="2020-06" db="EMBL/GenBank/DDBJ databases">
        <authorList>
            <person name="Li T."/>
            <person name="Hu X."/>
            <person name="Zhang T."/>
            <person name="Song X."/>
            <person name="Zhang H."/>
            <person name="Dai N."/>
            <person name="Sheng W."/>
            <person name="Hou X."/>
            <person name="Wei L."/>
        </authorList>
    </citation>
    <scope>NUCLEOTIDE SEQUENCE</scope>
    <source>
        <strain evidence="3">K16</strain>
        <tissue evidence="3">Leaf</tissue>
    </source>
</reference>
<sequence>MAPPKCTGCSSLGHSTKECPLSKPTKPAVSIYVKIHAYHTGCTGNEIEGKSPGRSSSGRNPPEPEVDRAFEEMPGHGKDKGKDIVLFNAFDLLRETDDDADGSSRGPNICSPSELGNEPWLVGGDFNAVLDLSEVSGAYGDIRVAMNEFNDCILQTGLLSLLCKVNVSPGITAVWMAGAFGRDWIDFLLMILDGKMAEPVYTCLTPRTSDHSPLVLKGDCRNMPRVKLQWLKGGDQCSRIFFRRVATRRANKRVFQISDEDGNEQTDPTVISSIFVKFFQEVKTDFFDIEEDKAPGPDGFSSGFFKVAWPIVGAEISIAIIDFFKTGRLLKQLNATLLTLIPKVRTPHSVAEFRPISCCNVIYKVITKILVSRIREILDLLISPSQNAFVPGRLISDNVHLAQELFSGYNQCRLPPRCALKVDLRKAYDTVE</sequence>